<dbReference type="KEGG" id="egl:EGR_06878"/>
<organism evidence="7 8">
    <name type="scientific">Echinococcus granulosus</name>
    <name type="common">Hydatid tapeworm</name>
    <dbReference type="NCBI Taxonomy" id="6210"/>
    <lineage>
        <taxon>Eukaryota</taxon>
        <taxon>Metazoa</taxon>
        <taxon>Spiralia</taxon>
        <taxon>Lophotrochozoa</taxon>
        <taxon>Platyhelminthes</taxon>
        <taxon>Cestoda</taxon>
        <taxon>Eucestoda</taxon>
        <taxon>Cyclophyllidea</taxon>
        <taxon>Taeniidae</taxon>
        <taxon>Echinococcus</taxon>
        <taxon>Echinococcus granulosus group</taxon>
    </lineage>
</organism>
<feature type="compositionally biased region" description="Polar residues" evidence="4">
    <location>
        <begin position="752"/>
        <end position="771"/>
    </location>
</feature>
<evidence type="ECO:0000256" key="4">
    <source>
        <dbReference type="SAM" id="MobiDB-lite"/>
    </source>
</evidence>
<dbReference type="InterPro" id="IPR007042">
    <property type="entry name" value="SERRATE/Ars2_C"/>
</dbReference>
<dbReference type="EMBL" id="APAU02000065">
    <property type="protein sequence ID" value="EUB58243.1"/>
    <property type="molecule type" value="Genomic_DNA"/>
</dbReference>
<dbReference type="GO" id="GO:0031053">
    <property type="term" value="P:primary miRNA processing"/>
    <property type="evidence" value="ECO:0007669"/>
    <property type="project" value="TreeGrafter"/>
</dbReference>
<dbReference type="OMA" id="IWVCPLS"/>
<feature type="compositionally biased region" description="Low complexity" evidence="4">
    <location>
        <begin position="884"/>
        <end position="894"/>
    </location>
</feature>
<dbReference type="AlphaFoldDB" id="W6UA26"/>
<feature type="compositionally biased region" description="Basic residues" evidence="4">
    <location>
        <begin position="216"/>
        <end position="229"/>
    </location>
</feature>
<feature type="region of interest" description="Disordered" evidence="4">
    <location>
        <begin position="883"/>
        <end position="961"/>
    </location>
</feature>
<dbReference type="Pfam" id="PF04959">
    <property type="entry name" value="ARS2"/>
    <property type="match status" value="1"/>
</dbReference>
<dbReference type="GO" id="GO:0016604">
    <property type="term" value="C:nuclear body"/>
    <property type="evidence" value="ECO:0007669"/>
    <property type="project" value="TreeGrafter"/>
</dbReference>
<dbReference type="RefSeq" id="XP_024349439.1">
    <property type="nucleotide sequence ID" value="XM_024496127.1"/>
</dbReference>
<evidence type="ECO:0000259" key="5">
    <source>
        <dbReference type="Pfam" id="PF04959"/>
    </source>
</evidence>
<feature type="compositionally biased region" description="Basic and acidic residues" evidence="4">
    <location>
        <begin position="323"/>
        <end position="340"/>
    </location>
</feature>
<comment type="similarity">
    <text evidence="2">Belongs to the ARS2 family.</text>
</comment>
<sequence length="1017" mass="111230">MKRAMTVVDEKSRSRRGGSQTNNCEQSDLFAIEVIQKNESTTFLQPTFAPKMMRLSKFLEPFDESSLTDEDGAQKYSAYVGGFLKDQLSDQFDRHKNSAWFRDKYHPDYIVPKEKQRSTLVARFEVFRKMRDEGFFKGISLVYKERAAITKLLDQFAILLSGGTSEDLAELDTFDPSSLATNGNSVDARRQTSQASTAITSQPLKRRSLTPGSSRHSPKKSTKRNRKKTRGEGDDNNEGNDSDSSASSSISSASSSASAASSHSSSSSSSSSSAASSSHSARSRSRSSSSVSSSTSSSSASSSTSSSSKSASPSRADTVIQKEGNEESMERKQEDEHHKDVKVGVEGAVEKMEIVEGKEEEVGTKGEYSKEAPTRPPPLHVTRVVYLPYLPLSVHRATVETLLSEHPDFLRFACYEPTPVPVAPNQFLSDGPVSSLGASLILHRPAWITFTATPTSPTSTPPLEFIRLLVSRLRADSSSSVPSEASHLAAALSTASTLPGPFNLDRVRASTRLATTLMATAKSTTSHFNPISSKSVMRRHLVMAARLVGRLDEVWTPWKPLEGQSDWSIPRSSELDPRWGSLIGAASALVGLAASTGNPLLENLTDYLVDESNPDEEVMMLPARNERNSTREEEEEGDAELAAALDQLLLYLRLVYSVDFYAPALYPRESDMPHPCGIFHVRPSKLPATATAPTVLRLMPSPPTPVFGKEASGRSAHKVFARQISRIFRFVTPLSVGTIAKLRETEQKEDASSSAPSATNLVENAEQQQPSETREMDTNERRLRLLGYRDAAEVVEAFIKANTKRKKRKVDVIWVCPLSDKKFRGPGFVRKHILNKHAEKVEEAKKENAHFFNNFLLDPLRPELMRPPRRRLPVRKRSIGYTTAAAAPSSVSSGAEDDVGGGDVPRGRQQASGGGGGRDDLPPSSHSTRYWHSRSNGFGRSFNRGISGGTSQRRYGRPNPWVAEQRWGGGGSRYYRTWRAIASPLGAGKSVPSVGLSSATTDVACPIVREDARGLPS</sequence>
<feature type="region of interest" description="Disordered" evidence="4">
    <location>
        <begin position="1"/>
        <end position="23"/>
    </location>
</feature>
<feature type="region of interest" description="Disordered" evidence="4">
    <location>
        <begin position="177"/>
        <end position="340"/>
    </location>
</feature>
<evidence type="ECO:0000256" key="1">
    <source>
        <dbReference type="ARBA" id="ARBA00004123"/>
    </source>
</evidence>
<evidence type="ECO:0000313" key="8">
    <source>
        <dbReference type="Proteomes" id="UP000019149"/>
    </source>
</evidence>
<feature type="compositionally biased region" description="Polar residues" evidence="4">
    <location>
        <begin position="177"/>
        <end position="203"/>
    </location>
</feature>
<keyword evidence="8" id="KW-1185">Reference proteome</keyword>
<dbReference type="Pfam" id="PF12066">
    <property type="entry name" value="SERRATE_Ars2_N"/>
    <property type="match status" value="1"/>
</dbReference>
<feature type="domain" description="SERRATE/Ars2 C-terminal" evidence="5">
    <location>
        <begin position="780"/>
        <end position="940"/>
    </location>
</feature>
<dbReference type="PANTHER" id="PTHR13165">
    <property type="entry name" value="ARSENITE-RESISTANCE PROTEIN 2"/>
    <property type="match status" value="1"/>
</dbReference>
<feature type="compositionally biased region" description="Polar residues" evidence="4">
    <location>
        <begin position="924"/>
        <end position="938"/>
    </location>
</feature>
<evidence type="ECO:0000256" key="3">
    <source>
        <dbReference type="ARBA" id="ARBA00023242"/>
    </source>
</evidence>
<dbReference type="PANTHER" id="PTHR13165:SF0">
    <property type="entry name" value="SERRATE RNA EFFECTOR MOLECULE HOMOLOG"/>
    <property type="match status" value="1"/>
</dbReference>
<dbReference type="STRING" id="6210.W6UA26"/>
<feature type="compositionally biased region" description="Low complexity" evidence="4">
    <location>
        <begin position="242"/>
        <end position="316"/>
    </location>
</feature>
<comment type="subcellular location">
    <subcellularLocation>
        <location evidence="1">Nucleus</location>
    </subcellularLocation>
</comment>
<feature type="domain" description="SERRATE/Ars2 N-terminal" evidence="6">
    <location>
        <begin position="59"/>
        <end position="164"/>
    </location>
</feature>
<comment type="caution">
    <text evidence="7">The sequence shown here is derived from an EMBL/GenBank/DDBJ whole genome shotgun (WGS) entry which is preliminary data.</text>
</comment>
<evidence type="ECO:0000259" key="6">
    <source>
        <dbReference type="Pfam" id="PF12066"/>
    </source>
</evidence>
<proteinExistence type="inferred from homology"/>
<dbReference type="CTD" id="36342593"/>
<protein>
    <submittedName>
        <fullName evidence="7">Serrate RNA effector molecule</fullName>
    </submittedName>
</protein>
<dbReference type="GeneID" id="36342593"/>
<evidence type="ECO:0000256" key="2">
    <source>
        <dbReference type="ARBA" id="ARBA00005407"/>
    </source>
</evidence>
<feature type="region of interest" description="Disordered" evidence="4">
    <location>
        <begin position="745"/>
        <end position="778"/>
    </location>
</feature>
<dbReference type="InterPro" id="IPR021933">
    <property type="entry name" value="SERRATE/Ars2_N"/>
</dbReference>
<keyword evidence="3" id="KW-0539">Nucleus</keyword>
<accession>W6UA26</accession>
<dbReference type="Proteomes" id="UP000019149">
    <property type="component" value="Unassembled WGS sequence"/>
</dbReference>
<reference evidence="7 8" key="1">
    <citation type="journal article" date="2013" name="Nat. Genet.">
        <title>The genome of the hydatid tapeworm Echinococcus granulosus.</title>
        <authorList>
            <person name="Zheng H."/>
            <person name="Zhang W."/>
            <person name="Zhang L."/>
            <person name="Zhang Z."/>
            <person name="Li J."/>
            <person name="Lu G."/>
            <person name="Zhu Y."/>
            <person name="Wang Y."/>
            <person name="Huang Y."/>
            <person name="Liu J."/>
            <person name="Kang H."/>
            <person name="Chen J."/>
            <person name="Wang L."/>
            <person name="Chen A."/>
            <person name="Yu S."/>
            <person name="Gao Z."/>
            <person name="Jin L."/>
            <person name="Gu W."/>
            <person name="Wang Z."/>
            <person name="Zhao L."/>
            <person name="Shi B."/>
            <person name="Wen H."/>
            <person name="Lin R."/>
            <person name="Jones M.K."/>
            <person name="Brejova B."/>
            <person name="Vinar T."/>
            <person name="Zhao G."/>
            <person name="McManus D.P."/>
            <person name="Chen Z."/>
            <person name="Zhou Y."/>
            <person name="Wang S."/>
        </authorList>
    </citation>
    <scope>NUCLEOTIDE SEQUENCE [LARGE SCALE GENOMIC DNA]</scope>
</reference>
<evidence type="ECO:0000313" key="7">
    <source>
        <dbReference type="EMBL" id="EUB58243.1"/>
    </source>
</evidence>
<gene>
    <name evidence="7" type="ORF">EGR_06878</name>
</gene>
<name>W6UA26_ECHGR</name>
<dbReference type="OrthoDB" id="342064at2759"/>
<dbReference type="InterPro" id="IPR039727">
    <property type="entry name" value="SE/Ars2"/>
</dbReference>